<proteinExistence type="predicted"/>
<dbReference type="InterPro" id="IPR012545">
    <property type="entry name" value="DUF1697"/>
</dbReference>
<dbReference type="RefSeq" id="WP_209653857.1">
    <property type="nucleotide sequence ID" value="NZ_JAGJCB010000004.1"/>
</dbReference>
<gene>
    <name evidence="1" type="ORF">J8H85_06805</name>
</gene>
<sequence length="177" mass="19971">MPIYIALLRGVNVGGHKKVPMATLRDLLTAAGFQKVQTYIQSGNVIFQSTAEASELEKTIQNLILNHFGFEVSVILKTNKELQAILNNCPFSEEKKMESYFIMLNKIPDTSLVDEVAKIAYENEEVIIKKDALYFYSSTGYGRTKFNMNTSERKLKVVGTSRNYKTMVKLLSLSAEN</sequence>
<keyword evidence="2" id="KW-1185">Reference proteome</keyword>
<dbReference type="EMBL" id="JAGJCB010000004">
    <property type="protein sequence ID" value="MBP0903532.1"/>
    <property type="molecule type" value="Genomic_DNA"/>
</dbReference>
<dbReference type="PANTHER" id="PTHR36439">
    <property type="entry name" value="BLL4334 PROTEIN"/>
    <property type="match status" value="1"/>
</dbReference>
<reference evidence="1 2" key="1">
    <citation type="submission" date="2021-04" db="EMBL/GenBank/DDBJ databases">
        <title>Mariniflexile gromovii gen. nov., sp. nov., a gliding bacterium isolated from the sea urchin Strongylocentrotus intermedius.</title>
        <authorList>
            <person name="Ko S."/>
            <person name="Le V."/>
            <person name="Ahn C.-Y."/>
            <person name="Oh H.-M."/>
        </authorList>
    </citation>
    <scope>NUCLEOTIDE SEQUENCE [LARGE SCALE GENOMIC DNA]</scope>
    <source>
        <strain evidence="1 2">KCTC 12570</strain>
    </source>
</reference>
<evidence type="ECO:0000313" key="1">
    <source>
        <dbReference type="EMBL" id="MBP0903532.1"/>
    </source>
</evidence>
<dbReference type="SUPFAM" id="SSF160379">
    <property type="entry name" value="SP0830-like"/>
    <property type="match status" value="1"/>
</dbReference>
<dbReference type="Pfam" id="PF08002">
    <property type="entry name" value="DUF1697"/>
    <property type="match status" value="1"/>
</dbReference>
<dbReference type="Gene3D" id="3.30.70.1280">
    <property type="entry name" value="SP0830-like domains"/>
    <property type="match status" value="1"/>
</dbReference>
<dbReference type="PANTHER" id="PTHR36439:SF1">
    <property type="entry name" value="DUF1697 DOMAIN-CONTAINING PROTEIN"/>
    <property type="match status" value="1"/>
</dbReference>
<dbReference type="Proteomes" id="UP000670776">
    <property type="component" value="Unassembled WGS sequence"/>
</dbReference>
<organism evidence="1 2">
    <name type="scientific">Mariniflexile gromovii</name>
    <dbReference type="NCBI Taxonomy" id="362523"/>
    <lineage>
        <taxon>Bacteria</taxon>
        <taxon>Pseudomonadati</taxon>
        <taxon>Bacteroidota</taxon>
        <taxon>Flavobacteriia</taxon>
        <taxon>Flavobacteriales</taxon>
        <taxon>Flavobacteriaceae</taxon>
        <taxon>Mariniflexile</taxon>
    </lineage>
</organism>
<comment type="caution">
    <text evidence="1">The sequence shown here is derived from an EMBL/GenBank/DDBJ whole genome shotgun (WGS) entry which is preliminary data.</text>
</comment>
<name>A0ABS4BSK3_9FLAO</name>
<evidence type="ECO:0000313" key="2">
    <source>
        <dbReference type="Proteomes" id="UP000670776"/>
    </source>
</evidence>
<dbReference type="PIRSF" id="PIRSF008502">
    <property type="entry name" value="UCP008502"/>
    <property type="match status" value="1"/>
</dbReference>
<accession>A0ABS4BSK3</accession>
<protein>
    <submittedName>
        <fullName evidence="1">DUF1697 domain-containing protein</fullName>
    </submittedName>
</protein>